<accession>A0AAU9C3R5</accession>
<proteinExistence type="predicted"/>
<dbReference type="KEGG" id="lcal:ATTO_07270"/>
<dbReference type="Proteomes" id="UP001431186">
    <property type="component" value="Chromosome"/>
</dbReference>
<dbReference type="Gene3D" id="3.40.570.10">
    <property type="entry name" value="Extracellular Endonuclease, subunit A"/>
    <property type="match status" value="1"/>
</dbReference>
<evidence type="ECO:0000313" key="2">
    <source>
        <dbReference type="EMBL" id="BDC90855.1"/>
    </source>
</evidence>
<name>A0AAU9C3R5_9ACTN</name>
<dbReference type="RefSeq" id="WP_265592245.1">
    <property type="nucleotide sequence ID" value="NZ_AP025285.1"/>
</dbReference>
<dbReference type="InterPro" id="IPR044927">
    <property type="entry name" value="Endonuclea_NS_2"/>
</dbReference>
<reference evidence="2" key="1">
    <citation type="submission" date="2021-11" db="EMBL/GenBank/DDBJ databases">
        <title>Complete genome sequence of Atopobiaceae bacterium TOC12.</title>
        <authorList>
            <person name="Morinaga K."/>
            <person name="Kusada H."/>
            <person name="Tamaki H."/>
        </authorList>
    </citation>
    <scope>NUCLEOTIDE SEQUENCE</scope>
    <source>
        <strain evidence="2">TOC12</strain>
    </source>
</reference>
<evidence type="ECO:0000313" key="3">
    <source>
        <dbReference type="Proteomes" id="UP001431186"/>
    </source>
</evidence>
<sequence length="271" mass="29674">MFGKLSGKRGSDSARNSKKQGFTFQKLMIFALLVAVACGVLAIVGQGNLGRGAQTVKSALTVWTDSQSSQDYANPLNPRDLPAYGSMPWVEVGDNQPDFTQAQKAQTASFEVYGPLDKLGRCTGAFALLGEDLMPTQKRGDISKIKPTGWHQNFYDFVDGEALYNRCHLIAHSLAGEDANERNLITGTRYLNARGMLDFEEGVHDYILDTGNHVLYRVTPIFEGSNLLASGVRMEGWSVEDEGEGICFDVYCYNVQPGVVIDYATGDNHLA</sequence>
<keyword evidence="3" id="KW-1185">Reference proteome</keyword>
<dbReference type="AlphaFoldDB" id="A0AAU9C3R5"/>
<organism evidence="2 3">
    <name type="scientific">Leptogranulimonas caecicola</name>
    <dbReference type="NCBI Taxonomy" id="2894156"/>
    <lineage>
        <taxon>Bacteria</taxon>
        <taxon>Bacillati</taxon>
        <taxon>Actinomycetota</taxon>
        <taxon>Coriobacteriia</taxon>
        <taxon>Coriobacteriales</taxon>
        <taxon>Kribbibacteriaceae</taxon>
        <taxon>Leptogranulimonas</taxon>
    </lineage>
</organism>
<protein>
    <recommendedName>
        <fullName evidence="1">Type VII secretion system protein EssD-like domain-containing protein</fullName>
    </recommendedName>
</protein>
<dbReference type="Pfam" id="PF13930">
    <property type="entry name" value="Endonuclea_NS_2"/>
    <property type="match status" value="1"/>
</dbReference>
<dbReference type="InterPro" id="IPR044929">
    <property type="entry name" value="DNA/RNA_non-sp_Endonuclease_sf"/>
</dbReference>
<feature type="domain" description="Type VII secretion system protein EssD-like" evidence="1">
    <location>
        <begin position="111"/>
        <end position="236"/>
    </location>
</feature>
<evidence type="ECO:0000259" key="1">
    <source>
        <dbReference type="Pfam" id="PF13930"/>
    </source>
</evidence>
<gene>
    <name evidence="2" type="ORF">ATTO_07270</name>
</gene>
<dbReference type="EMBL" id="AP025285">
    <property type="protein sequence ID" value="BDC90855.1"/>
    <property type="molecule type" value="Genomic_DNA"/>
</dbReference>